<sequence length="190" mass="20419">MGEEDNTMEKLGNVDAVNVDANVDELSASELLRSVEATNSLPFVTMRKHKKSNKGHNRADVDGHSTNVSSGDDVLIGDDVPGATQATNEYVGNADVSGPTYHDFLLGVFGISLKSVSDINLFVNDLEAGKYTVWPTLDFQTQSQVQEAVVGLGKALVLDMQANAPSVVEAHEYKKTHVAILFLVCKIALT</sequence>
<accession>A0A2U1PDY3</accession>
<keyword evidence="3" id="KW-1185">Reference proteome</keyword>
<comment type="caution">
    <text evidence="2">The sequence shown here is derived from an EMBL/GenBank/DDBJ whole genome shotgun (WGS) entry which is preliminary data.</text>
</comment>
<gene>
    <name evidence="2" type="ORF">CTI12_AA070770</name>
</gene>
<evidence type="ECO:0000313" key="2">
    <source>
        <dbReference type="EMBL" id="PWA83972.1"/>
    </source>
</evidence>
<protein>
    <submittedName>
        <fullName evidence="2">Uncharacterized protein</fullName>
    </submittedName>
</protein>
<evidence type="ECO:0000313" key="3">
    <source>
        <dbReference type="Proteomes" id="UP000245207"/>
    </source>
</evidence>
<organism evidence="2 3">
    <name type="scientific">Artemisia annua</name>
    <name type="common">Sweet wormwood</name>
    <dbReference type="NCBI Taxonomy" id="35608"/>
    <lineage>
        <taxon>Eukaryota</taxon>
        <taxon>Viridiplantae</taxon>
        <taxon>Streptophyta</taxon>
        <taxon>Embryophyta</taxon>
        <taxon>Tracheophyta</taxon>
        <taxon>Spermatophyta</taxon>
        <taxon>Magnoliopsida</taxon>
        <taxon>eudicotyledons</taxon>
        <taxon>Gunneridae</taxon>
        <taxon>Pentapetalae</taxon>
        <taxon>asterids</taxon>
        <taxon>campanulids</taxon>
        <taxon>Asterales</taxon>
        <taxon>Asteraceae</taxon>
        <taxon>Asteroideae</taxon>
        <taxon>Anthemideae</taxon>
        <taxon>Artemisiinae</taxon>
        <taxon>Artemisia</taxon>
    </lineage>
</organism>
<name>A0A2U1PDY3_ARTAN</name>
<evidence type="ECO:0000256" key="1">
    <source>
        <dbReference type="SAM" id="MobiDB-lite"/>
    </source>
</evidence>
<reference evidence="2 3" key="1">
    <citation type="journal article" date="2018" name="Mol. Plant">
        <title>The genome of Artemisia annua provides insight into the evolution of Asteraceae family and artemisinin biosynthesis.</title>
        <authorList>
            <person name="Shen Q."/>
            <person name="Zhang L."/>
            <person name="Liao Z."/>
            <person name="Wang S."/>
            <person name="Yan T."/>
            <person name="Shi P."/>
            <person name="Liu M."/>
            <person name="Fu X."/>
            <person name="Pan Q."/>
            <person name="Wang Y."/>
            <person name="Lv Z."/>
            <person name="Lu X."/>
            <person name="Zhang F."/>
            <person name="Jiang W."/>
            <person name="Ma Y."/>
            <person name="Chen M."/>
            <person name="Hao X."/>
            <person name="Li L."/>
            <person name="Tang Y."/>
            <person name="Lv G."/>
            <person name="Zhou Y."/>
            <person name="Sun X."/>
            <person name="Brodelius P.E."/>
            <person name="Rose J.K.C."/>
            <person name="Tang K."/>
        </authorList>
    </citation>
    <scope>NUCLEOTIDE SEQUENCE [LARGE SCALE GENOMIC DNA]</scope>
    <source>
        <strain evidence="3">cv. Huhao1</strain>
        <tissue evidence="2">Leaf</tissue>
    </source>
</reference>
<dbReference type="Proteomes" id="UP000245207">
    <property type="component" value="Unassembled WGS sequence"/>
</dbReference>
<dbReference type="EMBL" id="PKPP01001284">
    <property type="protein sequence ID" value="PWA83972.1"/>
    <property type="molecule type" value="Genomic_DNA"/>
</dbReference>
<proteinExistence type="predicted"/>
<feature type="region of interest" description="Disordered" evidence="1">
    <location>
        <begin position="48"/>
        <end position="74"/>
    </location>
</feature>
<dbReference type="AlphaFoldDB" id="A0A2U1PDY3"/>